<reference evidence="9 10" key="1">
    <citation type="journal article" date="2000" name="Nature">
        <title>The genome sequence of the thermoacidophilic scavenger Thermoplasma acidophilum.</title>
        <authorList>
            <person name="Ruepp A."/>
            <person name="Graml W."/>
            <person name="Santos-Martinez M.L."/>
            <person name="Koretke K.K."/>
            <person name="Volker C."/>
            <person name="Mewes H.W."/>
            <person name="Frishman D."/>
            <person name="Stocker S."/>
            <person name="Lupas A.N."/>
            <person name="Baumeister W."/>
        </authorList>
    </citation>
    <scope>NUCLEOTIDE SEQUENCE [LARGE SCALE GENOMIC DNA]</scope>
    <source>
        <strain evidence="10">ATCC 25905 / DSM 1728 / JCM 9062 / NBRC 15155 / AMRC-C165</strain>
    </source>
</reference>
<dbReference type="Pfam" id="PF02771">
    <property type="entry name" value="Acyl-CoA_dh_N"/>
    <property type="match status" value="1"/>
</dbReference>
<evidence type="ECO:0000256" key="1">
    <source>
        <dbReference type="ARBA" id="ARBA00001974"/>
    </source>
</evidence>
<dbReference type="EnsemblBacteria" id="CAC11541">
    <property type="protein sequence ID" value="CAC11541"/>
    <property type="gene ID" value="CAC11541"/>
</dbReference>
<comment type="cofactor">
    <cofactor evidence="1 5">
        <name>FAD</name>
        <dbReference type="ChEBI" id="CHEBI:57692"/>
    </cofactor>
</comment>
<dbReference type="Gene3D" id="2.40.110.10">
    <property type="entry name" value="Butyryl-CoA Dehydrogenase, subunit A, domain 2"/>
    <property type="match status" value="1"/>
</dbReference>
<dbReference type="Gene3D" id="1.20.140.10">
    <property type="entry name" value="Butyryl-CoA Dehydrogenase, subunit A, domain 3"/>
    <property type="match status" value="1"/>
</dbReference>
<organism evidence="9 10">
    <name type="scientific">Thermoplasma acidophilum (strain ATCC 25905 / DSM 1728 / JCM 9062 / NBRC 15155 / AMRC-C165)</name>
    <dbReference type="NCBI Taxonomy" id="273075"/>
    <lineage>
        <taxon>Archaea</taxon>
        <taxon>Methanobacteriati</taxon>
        <taxon>Thermoplasmatota</taxon>
        <taxon>Thermoplasmata</taxon>
        <taxon>Thermoplasmatales</taxon>
        <taxon>Thermoplasmataceae</taxon>
        <taxon>Thermoplasma</taxon>
    </lineage>
</organism>
<evidence type="ECO:0000256" key="2">
    <source>
        <dbReference type="ARBA" id="ARBA00009347"/>
    </source>
</evidence>
<comment type="similarity">
    <text evidence="2 5">Belongs to the acyl-CoA dehydrogenase family.</text>
</comment>
<dbReference type="InterPro" id="IPR009100">
    <property type="entry name" value="AcylCoA_DH/oxidase_NM_dom_sf"/>
</dbReference>
<evidence type="ECO:0000259" key="6">
    <source>
        <dbReference type="Pfam" id="PF00441"/>
    </source>
</evidence>
<dbReference type="SUPFAM" id="SSF56645">
    <property type="entry name" value="Acyl-CoA dehydrogenase NM domain-like"/>
    <property type="match status" value="1"/>
</dbReference>
<dbReference type="PaxDb" id="273075-Ta0398"/>
<dbReference type="CDD" id="cd00567">
    <property type="entry name" value="ACAD"/>
    <property type="match status" value="1"/>
</dbReference>
<evidence type="ECO:0000259" key="8">
    <source>
        <dbReference type="Pfam" id="PF02771"/>
    </source>
</evidence>
<keyword evidence="5" id="KW-0560">Oxidoreductase</keyword>
<dbReference type="Pfam" id="PF02770">
    <property type="entry name" value="Acyl-CoA_dh_M"/>
    <property type="match status" value="1"/>
</dbReference>
<dbReference type="Gene3D" id="1.10.540.10">
    <property type="entry name" value="Acyl-CoA dehydrogenase/oxidase, N-terminal domain"/>
    <property type="match status" value="1"/>
</dbReference>
<dbReference type="GO" id="GO:0003995">
    <property type="term" value="F:acyl-CoA dehydrogenase activity"/>
    <property type="evidence" value="ECO:0007669"/>
    <property type="project" value="TreeGrafter"/>
</dbReference>
<accession>Q9HL40</accession>
<evidence type="ECO:0000256" key="3">
    <source>
        <dbReference type="ARBA" id="ARBA00022630"/>
    </source>
</evidence>
<dbReference type="InterPro" id="IPR006091">
    <property type="entry name" value="Acyl-CoA_Oxase/DH_mid-dom"/>
</dbReference>
<dbReference type="AlphaFoldDB" id="Q9HL40"/>
<dbReference type="RefSeq" id="WP_010900826.1">
    <property type="nucleotide sequence ID" value="NC_002578.1"/>
</dbReference>
<dbReference type="KEGG" id="tac:Ta0398"/>
<dbReference type="Pfam" id="PF00441">
    <property type="entry name" value="Acyl-CoA_dh_1"/>
    <property type="match status" value="1"/>
</dbReference>
<sequence>MDFEFTEDQKLLMETARKFSESVIAPSIGKMRSQRRIQDEVYSQMAKMGYLGMTVPEKYGGMGADAVSTGIVAEQIARNDPTASIPVLFLVDNAWSYLMAKYGNEKVFGDILRKVAKGEWITAIASTESGHGSDVAGIDTVAKRSGDEYIVNGEKSFISLVRDVKEHGGGFVTVVKTRENAGSRGISLLYIPYSDDIEISYLEEMGREGSSWGVLRFNDLHVPAKYLIGEENRGFNIVHEGFEFARGLISVISAGTALKSIENGINYMKQRKAFGREIATFEGLQFQVADDVAKMEAALSFAYRALWIYDQEQRHGKYSRFYVSKNIAMAKLISTTWGFDAINDAMQWQGAYGYSKDCPEEWALRGIRSFMLAEGSREIMKLIIARESIGKEYMR</sequence>
<dbReference type="eggNOG" id="arCOG04310">
    <property type="taxonomic scope" value="Archaea"/>
</dbReference>
<evidence type="ECO:0000313" key="9">
    <source>
        <dbReference type="EMBL" id="CAC11541.1"/>
    </source>
</evidence>
<dbReference type="PANTHER" id="PTHR43884">
    <property type="entry name" value="ACYL-COA DEHYDROGENASE"/>
    <property type="match status" value="1"/>
</dbReference>
<dbReference type="InterPro" id="IPR036250">
    <property type="entry name" value="AcylCo_DH-like_C"/>
</dbReference>
<dbReference type="InterPro" id="IPR013786">
    <property type="entry name" value="AcylCoA_DH/ox_N"/>
</dbReference>
<keyword evidence="3 5" id="KW-0285">Flavoprotein</keyword>
<dbReference type="SUPFAM" id="SSF47203">
    <property type="entry name" value="Acyl-CoA dehydrogenase C-terminal domain-like"/>
    <property type="match status" value="1"/>
</dbReference>
<name>Q9HL40_THEAC</name>
<evidence type="ECO:0000256" key="5">
    <source>
        <dbReference type="RuleBase" id="RU362125"/>
    </source>
</evidence>
<dbReference type="InParanoid" id="Q9HL40"/>
<feature type="domain" description="Acyl-CoA dehydrogenase/oxidase C-terminal" evidence="6">
    <location>
        <begin position="232"/>
        <end position="387"/>
    </location>
</feature>
<protein>
    <submittedName>
        <fullName evidence="9">ACYL-COA DEHYDROGENASE, SHORT-CHAIN SPECIFIC, related protein</fullName>
    </submittedName>
</protein>
<keyword evidence="4 5" id="KW-0274">FAD</keyword>
<evidence type="ECO:0000313" key="10">
    <source>
        <dbReference type="Proteomes" id="UP000001024"/>
    </source>
</evidence>
<dbReference type="InterPro" id="IPR009075">
    <property type="entry name" value="AcylCo_DH/oxidase_C"/>
</dbReference>
<dbReference type="GO" id="GO:0050660">
    <property type="term" value="F:flavin adenine dinucleotide binding"/>
    <property type="evidence" value="ECO:0007669"/>
    <property type="project" value="InterPro"/>
</dbReference>
<dbReference type="HOGENOM" id="CLU_018204_0_2_2"/>
<dbReference type="InterPro" id="IPR046373">
    <property type="entry name" value="Acyl-CoA_Oxase/DH_mid-dom_sf"/>
</dbReference>
<dbReference type="EMBL" id="AL445064">
    <property type="protein sequence ID" value="CAC11541.1"/>
    <property type="molecule type" value="Genomic_DNA"/>
</dbReference>
<keyword evidence="10" id="KW-1185">Reference proteome</keyword>
<evidence type="ECO:0000256" key="4">
    <source>
        <dbReference type="ARBA" id="ARBA00022827"/>
    </source>
</evidence>
<dbReference type="OrthoDB" id="275197at2157"/>
<feature type="domain" description="Acyl-CoA oxidase/dehydrogenase middle" evidence="7">
    <location>
        <begin position="123"/>
        <end position="219"/>
    </location>
</feature>
<dbReference type="InterPro" id="IPR037069">
    <property type="entry name" value="AcylCoA_DH/ox_N_sf"/>
</dbReference>
<dbReference type="STRING" id="273075.gene:9571618"/>
<gene>
    <name evidence="9" type="ordered locus">Ta0398</name>
</gene>
<evidence type="ECO:0000259" key="7">
    <source>
        <dbReference type="Pfam" id="PF02770"/>
    </source>
</evidence>
<proteinExistence type="inferred from homology"/>
<dbReference type="PANTHER" id="PTHR43884:SF37">
    <property type="entry name" value="ACYL-COA DEHYDROGENASE"/>
    <property type="match status" value="1"/>
</dbReference>
<dbReference type="Proteomes" id="UP000001024">
    <property type="component" value="Chromosome"/>
</dbReference>
<feature type="domain" description="Acyl-CoA dehydrogenase/oxidase N-terminal" evidence="8">
    <location>
        <begin position="6"/>
        <end position="119"/>
    </location>
</feature>